<dbReference type="PANTHER" id="PTHR22692:SF26">
    <property type="entry name" value="SH3 DOMAIN-CONTAINING PROTEIN"/>
    <property type="match status" value="1"/>
</dbReference>
<sequence length="53" mass="6280">MNPYKNLNIYGRDMIEQYKGRELYERPPHLFAIADAAYKAMKRRSKDTCIVIS</sequence>
<dbReference type="GO" id="GO:0005524">
    <property type="term" value="F:ATP binding"/>
    <property type="evidence" value="ECO:0007669"/>
    <property type="project" value="UniProtKB-KW"/>
</dbReference>
<dbReference type="EMBL" id="MCFN01021647">
    <property type="protein sequence ID" value="OXB51123.1"/>
    <property type="molecule type" value="Genomic_DNA"/>
</dbReference>
<dbReference type="GO" id="GO:0003774">
    <property type="term" value="F:cytoskeletal motor activity"/>
    <property type="evidence" value="ECO:0007669"/>
    <property type="project" value="InterPro"/>
</dbReference>
<dbReference type="Pfam" id="PF00063">
    <property type="entry name" value="Myosin_head"/>
    <property type="match status" value="1"/>
</dbReference>
<comment type="caution">
    <text evidence="7">The sequence shown here is derived from an EMBL/GenBank/DDBJ whole genome shotgun (WGS) entry which is preliminary data.</text>
</comment>
<dbReference type="GO" id="GO:0016459">
    <property type="term" value="C:myosin complex"/>
    <property type="evidence" value="ECO:0007669"/>
    <property type="project" value="UniProtKB-KW"/>
</dbReference>
<dbReference type="PANTHER" id="PTHR22692">
    <property type="entry name" value="MYOSIN VII, XV"/>
    <property type="match status" value="1"/>
</dbReference>
<keyword evidence="3 5" id="KW-0518">Myosin</keyword>
<evidence type="ECO:0000313" key="8">
    <source>
        <dbReference type="Proteomes" id="UP000198323"/>
    </source>
</evidence>
<evidence type="ECO:0000256" key="4">
    <source>
        <dbReference type="ARBA" id="ARBA00023175"/>
    </source>
</evidence>
<evidence type="ECO:0000256" key="1">
    <source>
        <dbReference type="ARBA" id="ARBA00022741"/>
    </source>
</evidence>
<dbReference type="AlphaFoldDB" id="A0A226M782"/>
<keyword evidence="8" id="KW-1185">Reference proteome</keyword>
<comment type="similarity">
    <text evidence="5">Belongs to the TRAFAC class myosin-kinesin ATPase superfamily. Myosin family.</text>
</comment>
<reference evidence="7 8" key="1">
    <citation type="submission" date="2016-07" db="EMBL/GenBank/DDBJ databases">
        <title>Disparate Historic Effective Population Sizes Predicted by Modern Levels of Genome Diversity for the Scaled Quail (Callipepla squamata) and the Northern Bobwhite (Colinus virginianus): Inferences from First and Second Generation Draft Genome Assemblies for Sympatric New World Quail.</title>
        <authorList>
            <person name="Oldeschulte D.L."/>
            <person name="Halley Y.A."/>
            <person name="Bhattarai E.K."/>
            <person name="Brashear W.A."/>
            <person name="Hill J."/>
            <person name="Metz R.P."/>
            <person name="Johnson C.D."/>
            <person name="Rollins D."/>
            <person name="Peterson M.J."/>
            <person name="Bickhart D.M."/>
            <person name="Decker J.E."/>
            <person name="Seabury C.M."/>
        </authorList>
    </citation>
    <scope>NUCLEOTIDE SEQUENCE [LARGE SCALE GENOMIC DNA]</scope>
    <source>
        <strain evidence="7 8">Texas</strain>
        <tissue evidence="7">Leg muscle</tissue>
    </source>
</reference>
<dbReference type="PROSITE" id="PS51456">
    <property type="entry name" value="MYOSIN_MOTOR"/>
    <property type="match status" value="1"/>
</dbReference>
<dbReference type="InterPro" id="IPR051567">
    <property type="entry name" value="Unconventional_Myosin_ATPase"/>
</dbReference>
<evidence type="ECO:0000259" key="6">
    <source>
        <dbReference type="PROSITE" id="PS51456"/>
    </source>
</evidence>
<evidence type="ECO:0000256" key="2">
    <source>
        <dbReference type="ARBA" id="ARBA00022840"/>
    </source>
</evidence>
<keyword evidence="4" id="KW-0505">Motor protein</keyword>
<dbReference type="GO" id="GO:0003779">
    <property type="term" value="F:actin binding"/>
    <property type="evidence" value="ECO:0007669"/>
    <property type="project" value="UniProtKB-KW"/>
</dbReference>
<accession>A0A226M782</accession>
<gene>
    <name evidence="7" type="ORF">ASZ78_010454</name>
</gene>
<keyword evidence="2" id="KW-0067">ATP-binding</keyword>
<proteinExistence type="inferred from homology"/>
<name>A0A226M782_CALSU</name>
<feature type="non-terminal residue" evidence="7">
    <location>
        <position position="53"/>
    </location>
</feature>
<organism evidence="7 8">
    <name type="scientific">Callipepla squamata</name>
    <name type="common">Scaled quail</name>
    <dbReference type="NCBI Taxonomy" id="9009"/>
    <lineage>
        <taxon>Eukaryota</taxon>
        <taxon>Metazoa</taxon>
        <taxon>Chordata</taxon>
        <taxon>Craniata</taxon>
        <taxon>Vertebrata</taxon>
        <taxon>Euteleostomi</taxon>
        <taxon>Archelosauria</taxon>
        <taxon>Archosauria</taxon>
        <taxon>Dinosauria</taxon>
        <taxon>Saurischia</taxon>
        <taxon>Theropoda</taxon>
        <taxon>Coelurosauria</taxon>
        <taxon>Aves</taxon>
        <taxon>Neognathae</taxon>
        <taxon>Galloanserae</taxon>
        <taxon>Galliformes</taxon>
        <taxon>Odontophoridae</taxon>
        <taxon>Callipepla</taxon>
    </lineage>
</organism>
<protein>
    <recommendedName>
        <fullName evidence="6">Myosin motor domain-containing protein</fullName>
    </recommendedName>
</protein>
<dbReference type="InterPro" id="IPR036961">
    <property type="entry name" value="Kinesin_motor_dom_sf"/>
</dbReference>
<keyword evidence="1" id="KW-0547">Nucleotide-binding</keyword>
<comment type="caution">
    <text evidence="5">Lacks conserved residue(s) required for the propagation of feature annotation.</text>
</comment>
<dbReference type="OrthoDB" id="6108017at2759"/>
<dbReference type="STRING" id="9009.A0A226M782"/>
<dbReference type="InterPro" id="IPR027417">
    <property type="entry name" value="P-loop_NTPase"/>
</dbReference>
<evidence type="ECO:0000256" key="3">
    <source>
        <dbReference type="ARBA" id="ARBA00023123"/>
    </source>
</evidence>
<dbReference type="SUPFAM" id="SSF52540">
    <property type="entry name" value="P-loop containing nucleoside triphosphate hydrolases"/>
    <property type="match status" value="1"/>
</dbReference>
<dbReference type="Proteomes" id="UP000198323">
    <property type="component" value="Unassembled WGS sequence"/>
</dbReference>
<feature type="domain" description="Myosin motor" evidence="6">
    <location>
        <begin position="1"/>
        <end position="53"/>
    </location>
</feature>
<evidence type="ECO:0000256" key="5">
    <source>
        <dbReference type="PROSITE-ProRule" id="PRU00782"/>
    </source>
</evidence>
<dbReference type="Gene3D" id="3.40.850.10">
    <property type="entry name" value="Kinesin motor domain"/>
    <property type="match status" value="1"/>
</dbReference>
<evidence type="ECO:0000313" key="7">
    <source>
        <dbReference type="EMBL" id="OXB51123.1"/>
    </source>
</evidence>
<dbReference type="InterPro" id="IPR001609">
    <property type="entry name" value="Myosin_head_motor_dom-like"/>
</dbReference>
<keyword evidence="5" id="KW-0009">Actin-binding</keyword>